<evidence type="ECO:0000313" key="3">
    <source>
        <dbReference type="EMBL" id="GAA1788185.1"/>
    </source>
</evidence>
<gene>
    <name evidence="3" type="ORF">GCM10009811_11550</name>
</gene>
<comment type="caution">
    <text evidence="3">The sequence shown here is derived from an EMBL/GenBank/DDBJ whole genome shotgun (WGS) entry which is preliminary data.</text>
</comment>
<comment type="similarity">
    <text evidence="1">Belongs to the SURF1 family.</text>
</comment>
<keyword evidence="1" id="KW-0472">Membrane</keyword>
<dbReference type="Proteomes" id="UP001499938">
    <property type="component" value="Unassembled WGS sequence"/>
</dbReference>
<proteinExistence type="inferred from homology"/>
<reference evidence="4" key="1">
    <citation type="journal article" date="2019" name="Int. J. Syst. Evol. Microbiol.">
        <title>The Global Catalogue of Microorganisms (GCM) 10K type strain sequencing project: providing services to taxonomists for standard genome sequencing and annotation.</title>
        <authorList>
            <consortium name="The Broad Institute Genomics Platform"/>
            <consortium name="The Broad Institute Genome Sequencing Center for Infectious Disease"/>
            <person name="Wu L."/>
            <person name="Ma J."/>
        </authorList>
    </citation>
    <scope>NUCLEOTIDE SEQUENCE [LARGE SCALE GENOMIC DNA]</scope>
    <source>
        <strain evidence="4">JCM 15592</strain>
    </source>
</reference>
<protein>
    <recommendedName>
        <fullName evidence="1">SURF1-like protein</fullName>
    </recommendedName>
</protein>
<accession>A0ABP4XQY9</accession>
<dbReference type="Pfam" id="PF02104">
    <property type="entry name" value="SURF1"/>
    <property type="match status" value="1"/>
</dbReference>
<feature type="region of interest" description="Disordered" evidence="2">
    <location>
        <begin position="237"/>
        <end position="261"/>
    </location>
</feature>
<dbReference type="CDD" id="cd06662">
    <property type="entry name" value="SURF1"/>
    <property type="match status" value="1"/>
</dbReference>
<organism evidence="3 4">
    <name type="scientific">Nostocoides veronense</name>
    <dbReference type="NCBI Taxonomy" id="330836"/>
    <lineage>
        <taxon>Bacteria</taxon>
        <taxon>Bacillati</taxon>
        <taxon>Actinomycetota</taxon>
        <taxon>Actinomycetes</taxon>
        <taxon>Micrococcales</taxon>
        <taxon>Intrasporangiaceae</taxon>
        <taxon>Nostocoides</taxon>
    </lineage>
</organism>
<evidence type="ECO:0000256" key="2">
    <source>
        <dbReference type="SAM" id="MobiDB-lite"/>
    </source>
</evidence>
<keyword evidence="4" id="KW-1185">Reference proteome</keyword>
<sequence>MLRTALKPKWLALLGLAILLTIAFIQLGSWQLGVAHDKARAEAIEAAGKQPVVAMTSLLTPHTPFPGAASGRLVTVSGTYAEGQVLVAGRLLDGRSGFWVVSPLTVTANSATFPVLRGWTATATAPQPPTGEVTVTASLAPGESPSEQSYPAGQLGSVDLSKLVNAWPGELYNAFGFAQSETRANETLDPAPLTHVPPPRPDTGLNWRNAAYALQWWVFAAFALVMWVKMVQADHRGPRRLTPEPTPHQDYARVSAGEQEQ</sequence>
<dbReference type="InterPro" id="IPR002994">
    <property type="entry name" value="Surf1/Shy1"/>
</dbReference>
<dbReference type="PROSITE" id="PS50895">
    <property type="entry name" value="SURF1"/>
    <property type="match status" value="1"/>
</dbReference>
<evidence type="ECO:0000313" key="4">
    <source>
        <dbReference type="Proteomes" id="UP001499938"/>
    </source>
</evidence>
<comment type="subcellular location">
    <subcellularLocation>
        <location evidence="1">Cell membrane</location>
        <topology evidence="1">Multi-pass membrane protein</topology>
    </subcellularLocation>
</comment>
<name>A0ABP4XQY9_9MICO</name>
<dbReference type="RefSeq" id="WP_344082437.1">
    <property type="nucleotide sequence ID" value="NZ_BAAAPO010000018.1"/>
</dbReference>
<keyword evidence="1" id="KW-1003">Cell membrane</keyword>
<evidence type="ECO:0000256" key="1">
    <source>
        <dbReference type="RuleBase" id="RU363076"/>
    </source>
</evidence>
<dbReference type="EMBL" id="BAAAPO010000018">
    <property type="protein sequence ID" value="GAA1788185.1"/>
    <property type="molecule type" value="Genomic_DNA"/>
</dbReference>